<evidence type="ECO:0000313" key="5">
    <source>
        <dbReference type="EMBL" id="RDL36595.1"/>
    </source>
</evidence>
<dbReference type="SUPFAM" id="SSF50630">
    <property type="entry name" value="Acid proteases"/>
    <property type="match status" value="1"/>
</dbReference>
<protein>
    <submittedName>
        <fullName evidence="5">Acid protease</fullName>
    </submittedName>
</protein>
<sequence length="428" mass="46477">MLEAAAIALLWSMVLSLVLVANAGALPRVLLNGDQKLNTSFTITQAKSPNWTPQRVPITAIYAAPFIKHKMRMPKKLRDAVAELDSNETSGIHHRANGQTADGTNGLYTFPVKIGTPPQTLRILFDTGSGDFWVWSWLMPGTLTAGRNIYNGSNSTSSGRWDGQSFNINYQQGNAYGLVWQDTVVLEGDGGQLGVAGNPIECAQNIGGTHLPALTGIDGMLGLNMWVNDSESPNPQQTWFNFILPKLSAPLFTANFVRNGVGTIDFGFINPTKYTGSIAYTPVVPLNGWPQSGYWLFNWSGFAIGTRNFNSTELQVLTDSGCNIVLLPQSISHNYYSRVQGAFQQSNGFWAFPCAATLPSFTFGVGSTRIVMGAKHMIYIALDDGINCLGAIQDTAENSYAIIGSPWFEGLFVVHDYGGNRIGFAARP</sequence>
<dbReference type="PANTHER" id="PTHR47966:SF2">
    <property type="entry name" value="ASPERGILLOPEPSIN-1-RELATED"/>
    <property type="match status" value="1"/>
</dbReference>
<keyword evidence="3" id="KW-0732">Signal</keyword>
<dbReference type="OrthoDB" id="2747330at2759"/>
<dbReference type="AlphaFoldDB" id="A0A370TM47"/>
<dbReference type="PROSITE" id="PS51767">
    <property type="entry name" value="PEPTIDASE_A1"/>
    <property type="match status" value="1"/>
</dbReference>
<evidence type="ECO:0000313" key="6">
    <source>
        <dbReference type="Proteomes" id="UP000254866"/>
    </source>
</evidence>
<keyword evidence="5" id="KW-0645">Protease</keyword>
<dbReference type="PRINTS" id="PR00792">
    <property type="entry name" value="PEPSIN"/>
</dbReference>
<dbReference type="Pfam" id="PF00026">
    <property type="entry name" value="Asp"/>
    <property type="match status" value="1"/>
</dbReference>
<name>A0A370TM47_9HELO</name>
<dbReference type="Gene3D" id="2.40.70.10">
    <property type="entry name" value="Acid Proteases"/>
    <property type="match status" value="2"/>
</dbReference>
<evidence type="ECO:0000256" key="1">
    <source>
        <dbReference type="ARBA" id="ARBA00007447"/>
    </source>
</evidence>
<comment type="similarity">
    <text evidence="1">Belongs to the peptidase A1 family.</text>
</comment>
<feature type="domain" description="Peptidase A1" evidence="4">
    <location>
        <begin position="108"/>
        <end position="425"/>
    </location>
</feature>
<feature type="active site" evidence="2">
    <location>
        <position position="126"/>
    </location>
</feature>
<dbReference type="InterPro" id="IPR001461">
    <property type="entry name" value="Aspartic_peptidase_A1"/>
</dbReference>
<dbReference type="InterPro" id="IPR021109">
    <property type="entry name" value="Peptidase_aspartic_dom_sf"/>
</dbReference>
<comment type="caution">
    <text evidence="5">The sequence shown here is derived from an EMBL/GenBank/DDBJ whole genome shotgun (WGS) entry which is preliminary data.</text>
</comment>
<dbReference type="PANTHER" id="PTHR47966">
    <property type="entry name" value="BETA-SITE APP-CLEAVING ENZYME, ISOFORM A-RELATED"/>
    <property type="match status" value="1"/>
</dbReference>
<evidence type="ECO:0000256" key="3">
    <source>
        <dbReference type="SAM" id="SignalP"/>
    </source>
</evidence>
<dbReference type="Proteomes" id="UP000254866">
    <property type="component" value="Unassembled WGS sequence"/>
</dbReference>
<dbReference type="GeneID" id="43598796"/>
<feature type="active site" evidence="2">
    <location>
        <position position="319"/>
    </location>
</feature>
<evidence type="ECO:0000256" key="2">
    <source>
        <dbReference type="PIRSR" id="PIRSR601461-1"/>
    </source>
</evidence>
<reference evidence="5 6" key="1">
    <citation type="journal article" date="2018" name="IMA Fungus">
        <title>IMA Genome-F 9: Draft genome sequence of Annulohypoxylon stygium, Aspergillus mulundensis, Berkeleyomyces basicola (syn. Thielaviopsis basicola), Ceratocystis smalleyi, two Cercospora beticola strains, Coleophoma cylindrospora, Fusarium fracticaudum, Phialophora cf. hyalina, and Morchella septimelata.</title>
        <authorList>
            <person name="Wingfield B.D."/>
            <person name="Bills G.F."/>
            <person name="Dong Y."/>
            <person name="Huang W."/>
            <person name="Nel W.J."/>
            <person name="Swalarsk-Parry B.S."/>
            <person name="Vaghefi N."/>
            <person name="Wilken P.M."/>
            <person name="An Z."/>
            <person name="de Beer Z.W."/>
            <person name="De Vos L."/>
            <person name="Chen L."/>
            <person name="Duong T.A."/>
            <person name="Gao Y."/>
            <person name="Hammerbacher A."/>
            <person name="Kikkert J.R."/>
            <person name="Li Y."/>
            <person name="Li H."/>
            <person name="Li K."/>
            <person name="Li Q."/>
            <person name="Liu X."/>
            <person name="Ma X."/>
            <person name="Naidoo K."/>
            <person name="Pethybridge S.J."/>
            <person name="Sun J."/>
            <person name="Steenkamp E.T."/>
            <person name="van der Nest M.A."/>
            <person name="van Wyk S."/>
            <person name="Wingfield M.J."/>
            <person name="Xiong C."/>
            <person name="Yue Q."/>
            <person name="Zhang X."/>
        </authorList>
    </citation>
    <scope>NUCLEOTIDE SEQUENCE [LARGE SCALE GENOMIC DNA]</scope>
    <source>
        <strain evidence="5 6">BP 5553</strain>
    </source>
</reference>
<feature type="signal peptide" evidence="3">
    <location>
        <begin position="1"/>
        <end position="23"/>
    </location>
</feature>
<keyword evidence="5" id="KW-0378">Hydrolase</keyword>
<proteinExistence type="inferred from homology"/>
<dbReference type="GO" id="GO:0006508">
    <property type="term" value="P:proteolysis"/>
    <property type="evidence" value="ECO:0007669"/>
    <property type="project" value="UniProtKB-KW"/>
</dbReference>
<dbReference type="GO" id="GO:0004190">
    <property type="term" value="F:aspartic-type endopeptidase activity"/>
    <property type="evidence" value="ECO:0007669"/>
    <property type="project" value="InterPro"/>
</dbReference>
<dbReference type="InterPro" id="IPR033121">
    <property type="entry name" value="PEPTIDASE_A1"/>
</dbReference>
<dbReference type="STRING" id="2656787.A0A370TM47"/>
<dbReference type="RefSeq" id="XP_031869251.1">
    <property type="nucleotide sequence ID" value="XM_032014570.1"/>
</dbReference>
<dbReference type="EMBL" id="NPIC01000004">
    <property type="protein sequence ID" value="RDL36595.1"/>
    <property type="molecule type" value="Genomic_DNA"/>
</dbReference>
<accession>A0A370TM47</accession>
<feature type="chain" id="PRO_5016671706" evidence="3">
    <location>
        <begin position="24"/>
        <end position="428"/>
    </location>
</feature>
<keyword evidence="6" id="KW-1185">Reference proteome</keyword>
<gene>
    <name evidence="5" type="ORF">BP5553_05947</name>
</gene>
<organism evidence="5 6">
    <name type="scientific">Venustampulla echinocandica</name>
    <dbReference type="NCBI Taxonomy" id="2656787"/>
    <lineage>
        <taxon>Eukaryota</taxon>
        <taxon>Fungi</taxon>
        <taxon>Dikarya</taxon>
        <taxon>Ascomycota</taxon>
        <taxon>Pezizomycotina</taxon>
        <taxon>Leotiomycetes</taxon>
        <taxon>Helotiales</taxon>
        <taxon>Pleuroascaceae</taxon>
        <taxon>Venustampulla</taxon>
    </lineage>
</organism>
<evidence type="ECO:0000259" key="4">
    <source>
        <dbReference type="PROSITE" id="PS51767"/>
    </source>
</evidence>